<dbReference type="RefSeq" id="WP_092480842.1">
    <property type="nucleotide sequence ID" value="NZ_FOXW01000007.1"/>
</dbReference>
<proteinExistence type="predicted"/>
<dbReference type="OrthoDB" id="47603at2"/>
<reference evidence="1 2" key="1">
    <citation type="submission" date="2016-10" db="EMBL/GenBank/DDBJ databases">
        <authorList>
            <person name="de Groot N.N."/>
        </authorList>
    </citation>
    <scope>NUCLEOTIDE SEQUENCE [LARGE SCALE GENOMIC DNA]</scope>
    <source>
        <strain evidence="1 2">DSM 20581</strain>
    </source>
</reference>
<accession>A0A1I5Y7M3</accession>
<organism evidence="1 2">
    <name type="scientific">Desemzia incerta</name>
    <dbReference type="NCBI Taxonomy" id="82801"/>
    <lineage>
        <taxon>Bacteria</taxon>
        <taxon>Bacillati</taxon>
        <taxon>Bacillota</taxon>
        <taxon>Bacilli</taxon>
        <taxon>Lactobacillales</taxon>
        <taxon>Carnobacteriaceae</taxon>
        <taxon>Desemzia</taxon>
    </lineage>
</organism>
<sequence length="141" mass="15696">MDLKKQLRMVRRWDVVIVLTLMLASFLPLGVFTYAQAQVKDAELIAVISADGEQLAEFTLAEDGKTEEYVFTDEHGHENTIIRDGLKVYMSDANCSDQLCVRKGEIDAAGETIVCLPNHLLVEIEPSQPDADVETELDIIS</sequence>
<protein>
    <submittedName>
        <fullName evidence="1">Uncharacterized protein</fullName>
    </submittedName>
</protein>
<dbReference type="EMBL" id="FOXW01000007">
    <property type="protein sequence ID" value="SFQ40199.1"/>
    <property type="molecule type" value="Genomic_DNA"/>
</dbReference>
<dbReference type="STRING" id="82801.SAMN04488506_1807"/>
<dbReference type="AlphaFoldDB" id="A0A1I5Y7M3"/>
<dbReference type="CDD" id="cd09911">
    <property type="entry name" value="Lin0431_like"/>
    <property type="match status" value="1"/>
</dbReference>
<name>A0A1I5Y7M3_9LACT</name>
<gene>
    <name evidence="1" type="ORF">SAMN04488506_1807</name>
</gene>
<evidence type="ECO:0000313" key="1">
    <source>
        <dbReference type="EMBL" id="SFQ40199.1"/>
    </source>
</evidence>
<dbReference type="Gene3D" id="2.60.320.10">
    <property type="entry name" value="N-utilization substance G protein NusG, insert domain"/>
    <property type="match status" value="1"/>
</dbReference>
<dbReference type="InterPro" id="IPR038690">
    <property type="entry name" value="NusG_2_sf"/>
</dbReference>
<dbReference type="Proteomes" id="UP000199136">
    <property type="component" value="Unassembled WGS sequence"/>
</dbReference>
<dbReference type="Pfam" id="PF07009">
    <property type="entry name" value="NusG_II"/>
    <property type="match status" value="1"/>
</dbReference>
<evidence type="ECO:0000313" key="2">
    <source>
        <dbReference type="Proteomes" id="UP000199136"/>
    </source>
</evidence>
<keyword evidence="2" id="KW-1185">Reference proteome</keyword>